<evidence type="ECO:0000313" key="2">
    <source>
        <dbReference type="EMBL" id="KAJ0988976.1"/>
    </source>
</evidence>
<dbReference type="AlphaFoldDB" id="A0A9D5DBT2"/>
<dbReference type="GO" id="GO:0042795">
    <property type="term" value="P:snRNA transcription by RNA polymerase II"/>
    <property type="evidence" value="ECO:0007669"/>
    <property type="project" value="TreeGrafter"/>
</dbReference>
<organism evidence="2 3">
    <name type="scientific">Dioscorea zingiberensis</name>
    <dbReference type="NCBI Taxonomy" id="325984"/>
    <lineage>
        <taxon>Eukaryota</taxon>
        <taxon>Viridiplantae</taxon>
        <taxon>Streptophyta</taxon>
        <taxon>Embryophyta</taxon>
        <taxon>Tracheophyta</taxon>
        <taxon>Spermatophyta</taxon>
        <taxon>Magnoliopsida</taxon>
        <taxon>Liliopsida</taxon>
        <taxon>Dioscoreales</taxon>
        <taxon>Dioscoreaceae</taxon>
        <taxon>Dioscorea</taxon>
    </lineage>
</organism>
<reference evidence="2" key="1">
    <citation type="submission" date="2021-03" db="EMBL/GenBank/DDBJ databases">
        <authorList>
            <person name="Li Z."/>
            <person name="Yang C."/>
        </authorList>
    </citation>
    <scope>NUCLEOTIDE SEQUENCE</scope>
    <source>
        <strain evidence="2">Dzin_1.0</strain>
        <tissue evidence="2">Leaf</tissue>
    </source>
</reference>
<dbReference type="GO" id="GO:0019185">
    <property type="term" value="C:snRNA-activating protein complex"/>
    <property type="evidence" value="ECO:0007669"/>
    <property type="project" value="TreeGrafter"/>
</dbReference>
<dbReference type="GO" id="GO:0043565">
    <property type="term" value="F:sequence-specific DNA binding"/>
    <property type="evidence" value="ECO:0007669"/>
    <property type="project" value="TreeGrafter"/>
</dbReference>
<sequence>MDLSLLKLDVDELLNEFTEGNFTTLTDFKRVWAARKFSYIYEARPTTNSAFFMQSLFSYCISNIVSQASLSRQLGGLYCLYCLHQTQPYKPSFKIYLSLEELKRLRTLVIDAKEKGIKVVMALVKRMLHMNMFLFGSVDMAGSFALQKVDEITKLQNKRVQIACEKLLANTQIEDFLHMDLGAEMELEKLKKISAEYANAKEQAIQEASQKVEVQDIKHIAENKKLVGDMIEEIADEWDSQKDMFYKQTGITQCNEVAVVDGFDELEHLLNE</sequence>
<dbReference type="Pfam" id="PF09808">
    <property type="entry name" value="SNAPC1"/>
    <property type="match status" value="1"/>
</dbReference>
<dbReference type="Proteomes" id="UP001085076">
    <property type="component" value="Miscellaneous, Linkage group lg01"/>
</dbReference>
<keyword evidence="1" id="KW-0175">Coiled coil</keyword>
<dbReference type="InterPro" id="IPR019188">
    <property type="entry name" value="SNAPC1"/>
</dbReference>
<dbReference type="GO" id="GO:0042796">
    <property type="term" value="P:snRNA transcription by RNA polymerase III"/>
    <property type="evidence" value="ECO:0007669"/>
    <property type="project" value="TreeGrafter"/>
</dbReference>
<gene>
    <name evidence="2" type="ORF">J5N97_007332</name>
</gene>
<accession>A0A9D5DBT2</accession>
<dbReference type="PANTHER" id="PTHR15131">
    <property type="entry name" value="SMALL NUCLEAR RNA ACTIVATING COMPLEX, POLYPEPTIDE 1"/>
    <property type="match status" value="1"/>
</dbReference>
<comment type="caution">
    <text evidence="2">The sequence shown here is derived from an EMBL/GenBank/DDBJ whole genome shotgun (WGS) entry which is preliminary data.</text>
</comment>
<evidence type="ECO:0000256" key="1">
    <source>
        <dbReference type="SAM" id="Coils"/>
    </source>
</evidence>
<proteinExistence type="predicted"/>
<dbReference type="PANTHER" id="PTHR15131:SF3">
    <property type="entry name" value="SNRNA-ACTIVATING PROTEIN COMPLEX SUBUNIT 1"/>
    <property type="match status" value="1"/>
</dbReference>
<dbReference type="EMBL" id="JAGGNH010000001">
    <property type="protein sequence ID" value="KAJ0988976.1"/>
    <property type="molecule type" value="Genomic_DNA"/>
</dbReference>
<feature type="coiled-coil region" evidence="1">
    <location>
        <begin position="183"/>
        <end position="210"/>
    </location>
</feature>
<evidence type="ECO:0000313" key="3">
    <source>
        <dbReference type="Proteomes" id="UP001085076"/>
    </source>
</evidence>
<keyword evidence="3" id="KW-1185">Reference proteome</keyword>
<dbReference type="OrthoDB" id="20127at2759"/>
<protein>
    <submittedName>
        <fullName evidence="2">Uncharacterized protein</fullName>
    </submittedName>
</protein>
<reference evidence="2" key="2">
    <citation type="journal article" date="2022" name="Hortic Res">
        <title>The genome of Dioscorea zingiberensis sheds light on the biosynthesis, origin and evolution of the medicinally important diosgenin saponins.</title>
        <authorList>
            <person name="Li Y."/>
            <person name="Tan C."/>
            <person name="Li Z."/>
            <person name="Guo J."/>
            <person name="Li S."/>
            <person name="Chen X."/>
            <person name="Wang C."/>
            <person name="Dai X."/>
            <person name="Yang H."/>
            <person name="Song W."/>
            <person name="Hou L."/>
            <person name="Xu J."/>
            <person name="Tong Z."/>
            <person name="Xu A."/>
            <person name="Yuan X."/>
            <person name="Wang W."/>
            <person name="Yang Q."/>
            <person name="Chen L."/>
            <person name="Sun Z."/>
            <person name="Wang K."/>
            <person name="Pan B."/>
            <person name="Chen J."/>
            <person name="Bao Y."/>
            <person name="Liu F."/>
            <person name="Qi X."/>
            <person name="Gang D.R."/>
            <person name="Wen J."/>
            <person name="Li J."/>
        </authorList>
    </citation>
    <scope>NUCLEOTIDE SEQUENCE</scope>
    <source>
        <strain evidence="2">Dzin_1.0</strain>
    </source>
</reference>
<name>A0A9D5DBT2_9LILI</name>